<dbReference type="PANTHER" id="PTHR43003">
    <property type="entry name" value="DNA-3-METHYLADENINE GLYCOSYLASE"/>
    <property type="match status" value="1"/>
</dbReference>
<reference evidence="6 7" key="1">
    <citation type="submission" date="2021-07" db="EMBL/GenBank/DDBJ databases">
        <title>Actinomadura sp. PM05-2 isolated from lichen.</title>
        <authorList>
            <person name="Somphong A."/>
            <person name="Phongsopitanun W."/>
            <person name="Tanasupawat S."/>
            <person name="Peongsungnone V."/>
        </authorList>
    </citation>
    <scope>NUCLEOTIDE SEQUENCE [LARGE SCALE GENOMIC DNA]</scope>
    <source>
        <strain evidence="6 7">PM05-2</strain>
    </source>
</reference>
<dbReference type="SMART" id="SM00478">
    <property type="entry name" value="ENDO3c"/>
    <property type="match status" value="1"/>
</dbReference>
<dbReference type="Gene3D" id="1.10.340.30">
    <property type="entry name" value="Hypothetical protein, domain 2"/>
    <property type="match status" value="1"/>
</dbReference>
<sequence>MRTETVALPATAPFAWRHSLRFAAGFKAADDAQRVAGDTLTRALRADGRNVVAVLAPADGGLTCTLHGPELPASTVRAAADRLAFAFSLDDDLTGLYALGANDPDFAPIMERLHGYHQVKFATPLENAVWAILAQRTALPVAVREKNALTTPFADTLTLDGARYTAFPDVEQLASLKPGEIAELVRNRRKGEYVAGMVRGWLDIDEDALRHAPYQEAKDALLALPGIGAWSAAFILLRGLGRTDETPDEKQLADAASRLYGRPLSREQVQRMGARYGPWQGYWAHYLRAAS</sequence>
<keyword evidence="4" id="KW-0234">DNA repair</keyword>
<dbReference type="Proteomes" id="UP000774570">
    <property type="component" value="Unassembled WGS sequence"/>
</dbReference>
<dbReference type="EMBL" id="JAIBOA010000038">
    <property type="protein sequence ID" value="MBW8487653.1"/>
    <property type="molecule type" value="Genomic_DNA"/>
</dbReference>
<gene>
    <name evidence="6" type="ORF">K1Y72_35240</name>
</gene>
<dbReference type="InterPro" id="IPR003265">
    <property type="entry name" value="HhH-GPD_domain"/>
</dbReference>
<keyword evidence="3" id="KW-0227">DNA damage</keyword>
<evidence type="ECO:0000313" key="7">
    <source>
        <dbReference type="Proteomes" id="UP000774570"/>
    </source>
</evidence>
<comment type="caution">
    <text evidence="6">The sequence shown here is derived from an EMBL/GenBank/DDBJ whole genome shotgun (WGS) entry which is preliminary data.</text>
</comment>
<proteinExistence type="predicted"/>
<protein>
    <recommendedName>
        <fullName evidence="2">DNA-3-methyladenine glycosylase II</fullName>
        <ecNumber evidence="2">3.2.2.21</ecNumber>
    </recommendedName>
</protein>
<evidence type="ECO:0000256" key="1">
    <source>
        <dbReference type="ARBA" id="ARBA00000086"/>
    </source>
</evidence>
<dbReference type="SUPFAM" id="SSF48150">
    <property type="entry name" value="DNA-glycosylase"/>
    <property type="match status" value="1"/>
</dbReference>
<evidence type="ECO:0000259" key="5">
    <source>
        <dbReference type="SMART" id="SM00478"/>
    </source>
</evidence>
<evidence type="ECO:0000256" key="4">
    <source>
        <dbReference type="ARBA" id="ARBA00023204"/>
    </source>
</evidence>
<evidence type="ECO:0000256" key="2">
    <source>
        <dbReference type="ARBA" id="ARBA00012000"/>
    </source>
</evidence>
<accession>A0ABS7G4L0</accession>
<evidence type="ECO:0000313" key="6">
    <source>
        <dbReference type="EMBL" id="MBW8487653.1"/>
    </source>
</evidence>
<dbReference type="InterPro" id="IPR037046">
    <property type="entry name" value="AlkA_N_sf"/>
</dbReference>
<dbReference type="EC" id="3.2.2.21" evidence="2"/>
<keyword evidence="7" id="KW-1185">Reference proteome</keyword>
<organism evidence="6 7">
    <name type="scientific">Actinomadura parmotrematis</name>
    <dbReference type="NCBI Taxonomy" id="2864039"/>
    <lineage>
        <taxon>Bacteria</taxon>
        <taxon>Bacillati</taxon>
        <taxon>Actinomycetota</taxon>
        <taxon>Actinomycetes</taxon>
        <taxon>Streptosporangiales</taxon>
        <taxon>Thermomonosporaceae</taxon>
        <taxon>Actinomadura</taxon>
    </lineage>
</organism>
<comment type="catalytic activity">
    <reaction evidence="1">
        <text>Hydrolysis of alkylated DNA, releasing 3-methyladenine, 3-methylguanine, 7-methylguanine and 7-methyladenine.</text>
        <dbReference type="EC" id="3.2.2.21"/>
    </reaction>
</comment>
<dbReference type="InterPro" id="IPR051912">
    <property type="entry name" value="Alkylbase_DNA_Glycosylase/TA"/>
</dbReference>
<feature type="domain" description="HhH-GPD" evidence="5">
    <location>
        <begin position="133"/>
        <end position="291"/>
    </location>
</feature>
<evidence type="ECO:0000256" key="3">
    <source>
        <dbReference type="ARBA" id="ARBA00022763"/>
    </source>
</evidence>
<dbReference type="InterPro" id="IPR011257">
    <property type="entry name" value="DNA_glycosylase"/>
</dbReference>
<dbReference type="Gene3D" id="3.30.310.20">
    <property type="entry name" value="DNA-3-methyladenine glycosylase AlkA, N-terminal domain"/>
    <property type="match status" value="1"/>
</dbReference>
<dbReference type="RefSeq" id="WP_220170887.1">
    <property type="nucleotide sequence ID" value="NZ_JAIBOA010000038.1"/>
</dbReference>
<name>A0ABS7G4L0_9ACTN</name>
<dbReference type="PANTHER" id="PTHR43003:SF5">
    <property type="entry name" value="DNA-3-METHYLADENINE GLYCOSYLASE"/>
    <property type="match status" value="1"/>
</dbReference>